<comment type="caution">
    <text evidence="1">The sequence shown here is derived from an EMBL/GenBank/DDBJ whole genome shotgun (WGS) entry which is preliminary data.</text>
</comment>
<evidence type="ECO:0000313" key="1">
    <source>
        <dbReference type="EMBL" id="MEQ2292190.1"/>
    </source>
</evidence>
<dbReference type="EMBL" id="JAHRIP010029933">
    <property type="protein sequence ID" value="MEQ2292190.1"/>
    <property type="molecule type" value="Genomic_DNA"/>
</dbReference>
<proteinExistence type="predicted"/>
<accession>A0ABV0YFF5</accession>
<organism evidence="1 2">
    <name type="scientific">Ameca splendens</name>
    <dbReference type="NCBI Taxonomy" id="208324"/>
    <lineage>
        <taxon>Eukaryota</taxon>
        <taxon>Metazoa</taxon>
        <taxon>Chordata</taxon>
        <taxon>Craniata</taxon>
        <taxon>Vertebrata</taxon>
        <taxon>Euteleostomi</taxon>
        <taxon>Actinopterygii</taxon>
        <taxon>Neopterygii</taxon>
        <taxon>Teleostei</taxon>
        <taxon>Neoteleostei</taxon>
        <taxon>Acanthomorphata</taxon>
        <taxon>Ovalentaria</taxon>
        <taxon>Atherinomorphae</taxon>
        <taxon>Cyprinodontiformes</taxon>
        <taxon>Goodeidae</taxon>
        <taxon>Ameca</taxon>
    </lineage>
</organism>
<sequence>MTGVSVSVSSEVLQRTNRHGCPPKLTDWAKRAFIRDAAKRTMVTLEERQRSTALVGDFKSIEDFWTSVMIGGSFTCN</sequence>
<dbReference type="Proteomes" id="UP001469553">
    <property type="component" value="Unassembled WGS sequence"/>
</dbReference>
<evidence type="ECO:0000313" key="2">
    <source>
        <dbReference type="Proteomes" id="UP001469553"/>
    </source>
</evidence>
<protein>
    <submittedName>
        <fullName evidence="1">Uncharacterized protein</fullName>
    </submittedName>
</protein>
<reference evidence="1 2" key="1">
    <citation type="submission" date="2021-06" db="EMBL/GenBank/DDBJ databases">
        <authorList>
            <person name="Palmer J.M."/>
        </authorList>
    </citation>
    <scope>NUCLEOTIDE SEQUENCE [LARGE SCALE GENOMIC DNA]</scope>
    <source>
        <strain evidence="1 2">AS_MEX2019</strain>
        <tissue evidence="1">Muscle</tissue>
    </source>
</reference>
<name>A0ABV0YFF5_9TELE</name>
<gene>
    <name evidence="1" type="ORF">AMECASPLE_020537</name>
</gene>
<keyword evidence="2" id="KW-1185">Reference proteome</keyword>